<reference evidence="3 4" key="1">
    <citation type="submission" date="2018-02" db="EMBL/GenBank/DDBJ databases">
        <title>Comparative genomes isolates from brazilian mangrove.</title>
        <authorList>
            <person name="Araujo J.E."/>
            <person name="Taketani R.G."/>
            <person name="Silva M.C.P."/>
            <person name="Loureco M.V."/>
            <person name="Andreote F.D."/>
        </authorList>
    </citation>
    <scope>NUCLEOTIDE SEQUENCE [LARGE SCALE GENOMIC DNA]</scope>
    <source>
        <strain evidence="3 4">Nap-Phe MGV</strain>
    </source>
</reference>
<dbReference type="PROSITE" id="PS00409">
    <property type="entry name" value="PROKAR_NTER_METHYL"/>
    <property type="match status" value="1"/>
</dbReference>
<feature type="domain" description="DUF1559" evidence="2">
    <location>
        <begin position="30"/>
        <end position="297"/>
    </location>
</feature>
<feature type="transmembrane region" description="Helical" evidence="1">
    <location>
        <begin position="6"/>
        <end position="29"/>
    </location>
</feature>
<evidence type="ECO:0000256" key="1">
    <source>
        <dbReference type="SAM" id="Phobius"/>
    </source>
</evidence>
<name>A0A2S8GHV5_9BACT</name>
<keyword evidence="1" id="KW-1133">Transmembrane helix</keyword>
<evidence type="ECO:0000313" key="3">
    <source>
        <dbReference type="EMBL" id="PQO44049.1"/>
    </source>
</evidence>
<dbReference type="AlphaFoldDB" id="A0A2S8GHV5"/>
<comment type="caution">
    <text evidence="3">The sequence shown here is derived from an EMBL/GenBank/DDBJ whole genome shotgun (WGS) entry which is preliminary data.</text>
</comment>
<dbReference type="InterPro" id="IPR011453">
    <property type="entry name" value="DUF1559"/>
</dbReference>
<dbReference type="InterPro" id="IPR045584">
    <property type="entry name" value="Pilin-like"/>
</dbReference>
<dbReference type="Pfam" id="PF07596">
    <property type="entry name" value="SBP_bac_10"/>
    <property type="match status" value="1"/>
</dbReference>
<dbReference type="InterPro" id="IPR012902">
    <property type="entry name" value="N_methyl_site"/>
</dbReference>
<organism evidence="3 4">
    <name type="scientific">Blastopirellula marina</name>
    <dbReference type="NCBI Taxonomy" id="124"/>
    <lineage>
        <taxon>Bacteria</taxon>
        <taxon>Pseudomonadati</taxon>
        <taxon>Planctomycetota</taxon>
        <taxon>Planctomycetia</taxon>
        <taxon>Pirellulales</taxon>
        <taxon>Pirellulaceae</taxon>
        <taxon>Blastopirellula</taxon>
    </lineage>
</organism>
<dbReference type="SUPFAM" id="SSF54523">
    <property type="entry name" value="Pili subunits"/>
    <property type="match status" value="1"/>
</dbReference>
<proteinExistence type="predicted"/>
<gene>
    <name evidence="3" type="ORF">C5Y93_21140</name>
</gene>
<dbReference type="Proteomes" id="UP000237819">
    <property type="component" value="Unassembled WGS sequence"/>
</dbReference>
<accession>A0A2S8GHV5</accession>
<dbReference type="EMBL" id="PUHZ01000021">
    <property type="protein sequence ID" value="PQO44049.1"/>
    <property type="molecule type" value="Genomic_DNA"/>
</dbReference>
<keyword evidence="1" id="KW-0472">Membrane</keyword>
<protein>
    <submittedName>
        <fullName evidence="3">Prepilin-type cleavage/methylation domain-containing protein</fullName>
    </submittedName>
</protein>
<dbReference type="PANTHER" id="PTHR30093">
    <property type="entry name" value="GENERAL SECRETION PATHWAY PROTEIN G"/>
    <property type="match status" value="1"/>
</dbReference>
<dbReference type="Gene3D" id="3.30.700.10">
    <property type="entry name" value="Glycoprotein, Type 4 Pilin"/>
    <property type="match status" value="1"/>
</dbReference>
<dbReference type="Pfam" id="PF07963">
    <property type="entry name" value="N_methyl"/>
    <property type="match status" value="1"/>
</dbReference>
<evidence type="ECO:0000259" key="2">
    <source>
        <dbReference type="Pfam" id="PF07596"/>
    </source>
</evidence>
<dbReference type="NCBIfam" id="TIGR02532">
    <property type="entry name" value="IV_pilin_GFxxxE"/>
    <property type="match status" value="1"/>
</dbReference>
<dbReference type="PANTHER" id="PTHR30093:SF2">
    <property type="entry name" value="TYPE II SECRETION SYSTEM PROTEIN H"/>
    <property type="match status" value="1"/>
</dbReference>
<evidence type="ECO:0000313" key="4">
    <source>
        <dbReference type="Proteomes" id="UP000237819"/>
    </source>
</evidence>
<dbReference type="OrthoDB" id="210498at2"/>
<dbReference type="RefSeq" id="WP_105337448.1">
    <property type="nucleotide sequence ID" value="NZ_PUHZ01000021.1"/>
</dbReference>
<sequence length="315" mass="33916">MKRSGFTLVELLVVIAIIGVLIALLLPAVQQAREAARRMNCASNLKQISLAIHNYHDTYLGLPYGQFGYGPMKNFLGPTFDDSAQNPQGATWFQGLLPFVEQAAILDAVKSDMPLGDSKTWNATARNTVVSTFVCPSDPFGGKVGVVGFQGNYLGCFGNTNADPNTMDGSNGMFFAKSSVKFKDVTDGTSNTFLFSESVQNDTGFTQDTLGAYWDGVFYETMFQAFSSVGINRKTPDLGDMGRCFFPTPFDPTKYRRVCTPTGGTAGNIAPRSYHPGGAMFARVDASVSFLPQTINKDVYGNLGARNDGGVISGL</sequence>
<keyword evidence="1" id="KW-0812">Transmembrane</keyword>